<dbReference type="EMBL" id="CAJOBP010071001">
    <property type="protein sequence ID" value="CAF4883128.1"/>
    <property type="molecule type" value="Genomic_DNA"/>
</dbReference>
<evidence type="ECO:0000313" key="5">
    <source>
        <dbReference type="Proteomes" id="UP000663873"/>
    </source>
</evidence>
<evidence type="ECO:0000313" key="1">
    <source>
        <dbReference type="EMBL" id="CAF4881974.1"/>
    </source>
</evidence>
<gene>
    <name evidence="3" type="ORF">QYT958_LOCUS43326</name>
    <name evidence="1" type="ORF">UJA718_LOCUS44728</name>
    <name evidence="2" type="ORF">UJA718_LOCUS44783</name>
</gene>
<evidence type="ECO:0000313" key="2">
    <source>
        <dbReference type="EMBL" id="CAF4883128.1"/>
    </source>
</evidence>
<name>A0A822DIN9_9BILA</name>
<evidence type="ECO:0000313" key="3">
    <source>
        <dbReference type="EMBL" id="CAF5072058.1"/>
    </source>
</evidence>
<dbReference type="EMBL" id="CAJOBR010060835">
    <property type="protein sequence ID" value="CAF5072058.1"/>
    <property type="molecule type" value="Genomic_DNA"/>
</dbReference>
<dbReference type="AlphaFoldDB" id="A0A822DIN9"/>
<dbReference type="Proteomes" id="UP000663848">
    <property type="component" value="Unassembled WGS sequence"/>
</dbReference>
<accession>A0A822DIN9</accession>
<sequence length="17" mass="1679">GPSSTLSVILYGLSSTP</sequence>
<organism evidence="3 4">
    <name type="scientific">Rotaria socialis</name>
    <dbReference type="NCBI Taxonomy" id="392032"/>
    <lineage>
        <taxon>Eukaryota</taxon>
        <taxon>Metazoa</taxon>
        <taxon>Spiralia</taxon>
        <taxon>Gnathifera</taxon>
        <taxon>Rotifera</taxon>
        <taxon>Eurotatoria</taxon>
        <taxon>Bdelloidea</taxon>
        <taxon>Philodinida</taxon>
        <taxon>Philodinidae</taxon>
        <taxon>Rotaria</taxon>
    </lineage>
</organism>
<comment type="caution">
    <text evidence="3">The sequence shown here is derived from an EMBL/GenBank/DDBJ whole genome shotgun (WGS) entry which is preliminary data.</text>
</comment>
<evidence type="ECO:0000313" key="4">
    <source>
        <dbReference type="Proteomes" id="UP000663848"/>
    </source>
</evidence>
<proteinExistence type="predicted"/>
<dbReference type="EMBL" id="CAJOBP010070691">
    <property type="protein sequence ID" value="CAF4881974.1"/>
    <property type="molecule type" value="Genomic_DNA"/>
</dbReference>
<protein>
    <submittedName>
        <fullName evidence="3">Uncharacterized protein</fullName>
    </submittedName>
</protein>
<reference evidence="3" key="1">
    <citation type="submission" date="2021-02" db="EMBL/GenBank/DDBJ databases">
        <authorList>
            <person name="Nowell W R."/>
        </authorList>
    </citation>
    <scope>NUCLEOTIDE SEQUENCE</scope>
</reference>
<feature type="non-terminal residue" evidence="3">
    <location>
        <position position="1"/>
    </location>
</feature>
<keyword evidence="5" id="KW-1185">Reference proteome</keyword>
<dbReference type="Proteomes" id="UP000663873">
    <property type="component" value="Unassembled WGS sequence"/>
</dbReference>